<reference evidence="3" key="1">
    <citation type="journal article" date="2019" name="Int. J. Syst. Evol. Microbiol.">
        <title>The Global Catalogue of Microorganisms (GCM) 10K type strain sequencing project: providing services to taxonomists for standard genome sequencing and annotation.</title>
        <authorList>
            <consortium name="The Broad Institute Genomics Platform"/>
            <consortium name="The Broad Institute Genome Sequencing Center for Infectious Disease"/>
            <person name="Wu L."/>
            <person name="Ma J."/>
        </authorList>
    </citation>
    <scope>NUCLEOTIDE SEQUENCE [LARGE SCALE GENOMIC DNA]</scope>
    <source>
        <strain evidence="3">JCM 14307</strain>
    </source>
</reference>
<dbReference type="EMBL" id="BAAANF010000008">
    <property type="protein sequence ID" value="GAA1679407.1"/>
    <property type="molecule type" value="Genomic_DNA"/>
</dbReference>
<dbReference type="Proteomes" id="UP001500280">
    <property type="component" value="Unassembled WGS sequence"/>
</dbReference>
<evidence type="ECO:0000313" key="2">
    <source>
        <dbReference type="EMBL" id="GAA1679407.1"/>
    </source>
</evidence>
<dbReference type="RefSeq" id="WP_344149545.1">
    <property type="nucleotide sequence ID" value="NZ_BAAANF010000008.1"/>
</dbReference>
<keyword evidence="3" id="KW-1185">Reference proteome</keyword>
<organism evidence="2 3">
    <name type="scientific">Kribbella yunnanensis</name>
    <dbReference type="NCBI Taxonomy" id="190194"/>
    <lineage>
        <taxon>Bacteria</taxon>
        <taxon>Bacillati</taxon>
        <taxon>Actinomycetota</taxon>
        <taxon>Actinomycetes</taxon>
        <taxon>Propionibacteriales</taxon>
        <taxon>Kribbellaceae</taxon>
        <taxon>Kribbella</taxon>
    </lineage>
</organism>
<accession>A0ABP4SYM7</accession>
<name>A0ABP4SYM7_9ACTN</name>
<evidence type="ECO:0000256" key="1">
    <source>
        <dbReference type="SAM" id="MobiDB-lite"/>
    </source>
</evidence>
<feature type="region of interest" description="Disordered" evidence="1">
    <location>
        <begin position="46"/>
        <end position="77"/>
    </location>
</feature>
<comment type="caution">
    <text evidence="2">The sequence shown here is derived from an EMBL/GenBank/DDBJ whole genome shotgun (WGS) entry which is preliminary data.</text>
</comment>
<sequence>MARRGTAVLASGLMAMIAIGGAGGYGVGWLTALDRSISATGKAMPLGQIKAATPPSPTPTPDSTDPRIPIPDNSKPLRADDLTYRSRTFTVQGTLKSVVTLDLPDDWAYIEQDPPKNARFNEPLGKRWVRIEAGFPETRPPAASMAARVKKLLGLPKNQHVEILSQVDDGNTATLTYKYVPGRDLSPNAILRYGFIRWVAADSGDVMVEIAVTGLPQDVAALRDILDHASESVERRDIPLAPS</sequence>
<gene>
    <name evidence="2" type="ORF">GCM10009745_24090</name>
</gene>
<evidence type="ECO:0000313" key="3">
    <source>
        <dbReference type="Proteomes" id="UP001500280"/>
    </source>
</evidence>
<proteinExistence type="predicted"/>
<protein>
    <submittedName>
        <fullName evidence="2">Uncharacterized protein</fullName>
    </submittedName>
</protein>
<feature type="compositionally biased region" description="Low complexity" evidence="1">
    <location>
        <begin position="61"/>
        <end position="72"/>
    </location>
</feature>